<dbReference type="Proteomes" id="UP000054466">
    <property type="component" value="Unassembled WGS sequence"/>
</dbReference>
<evidence type="ECO:0000313" key="2">
    <source>
        <dbReference type="EMBL" id="KIW26312.1"/>
    </source>
</evidence>
<dbReference type="SUPFAM" id="SSF51735">
    <property type="entry name" value="NAD(P)-binding Rossmann-fold domains"/>
    <property type="match status" value="1"/>
</dbReference>
<dbReference type="PANTHER" id="PTHR43976:SF6">
    <property type="entry name" value="OXIDOREDUCTASE, PUTATIVE (AFU_ORTHOLOGUE AFUA_1G13950)-RELATED"/>
    <property type="match status" value="1"/>
</dbReference>
<dbReference type="Pfam" id="PF00106">
    <property type="entry name" value="adh_short"/>
    <property type="match status" value="1"/>
</dbReference>
<sequence length="293" mass="31098">MSSNGKPPVWFITGSSAGLGLALTRYAIENGHIVIASSRNPSKTPELVSEVEDSGGKWITLDATQPEEEIRTTIQSAESLFGGIDILVNNAGISVLGALEDIPDADTVLQMRVNFLGPLRIMQAVLPQMRKRRSGVIMNVSSTQGVAPGLACGVYAASKAALEAASESCSQEVVQFGIRVLIIVPGAYRTEFGSSSTGKHIQPSVEYGGGHPVTQRLQLISTLPKVAIGDPSKAAQVMFEAATGQGEAGELIKRENLLRVIIGPDSWKGVDKKVTELRRTTDLLKEVAASTNF</sequence>
<comment type="similarity">
    <text evidence="1">Belongs to the short-chain dehydrogenases/reductases (SDR) family.</text>
</comment>
<keyword evidence="3" id="KW-1185">Reference proteome</keyword>
<organism evidence="2 3">
    <name type="scientific">Cladophialophora immunda</name>
    <dbReference type="NCBI Taxonomy" id="569365"/>
    <lineage>
        <taxon>Eukaryota</taxon>
        <taxon>Fungi</taxon>
        <taxon>Dikarya</taxon>
        <taxon>Ascomycota</taxon>
        <taxon>Pezizomycotina</taxon>
        <taxon>Eurotiomycetes</taxon>
        <taxon>Chaetothyriomycetidae</taxon>
        <taxon>Chaetothyriales</taxon>
        <taxon>Herpotrichiellaceae</taxon>
        <taxon>Cladophialophora</taxon>
    </lineage>
</organism>
<name>A0A0D2AMI4_9EURO</name>
<dbReference type="Gene3D" id="3.40.50.720">
    <property type="entry name" value="NAD(P)-binding Rossmann-like Domain"/>
    <property type="match status" value="1"/>
</dbReference>
<protein>
    <submittedName>
        <fullName evidence="2">Uncharacterized protein</fullName>
    </submittedName>
</protein>
<dbReference type="HOGENOM" id="CLU_010194_2_9_1"/>
<dbReference type="RefSeq" id="XP_016246528.1">
    <property type="nucleotide sequence ID" value="XM_016396672.1"/>
</dbReference>
<evidence type="ECO:0000313" key="3">
    <source>
        <dbReference type="Proteomes" id="UP000054466"/>
    </source>
</evidence>
<dbReference type="EMBL" id="KN847044">
    <property type="protein sequence ID" value="KIW26312.1"/>
    <property type="molecule type" value="Genomic_DNA"/>
</dbReference>
<dbReference type="InterPro" id="IPR002347">
    <property type="entry name" value="SDR_fam"/>
</dbReference>
<dbReference type="PRINTS" id="PR00080">
    <property type="entry name" value="SDRFAMILY"/>
</dbReference>
<dbReference type="InterPro" id="IPR051911">
    <property type="entry name" value="SDR_oxidoreductase"/>
</dbReference>
<dbReference type="AlphaFoldDB" id="A0A0D2AMI4"/>
<reference evidence="2 3" key="1">
    <citation type="submission" date="2015-01" db="EMBL/GenBank/DDBJ databases">
        <title>The Genome Sequence of Cladophialophora immunda CBS83496.</title>
        <authorList>
            <consortium name="The Broad Institute Genomics Platform"/>
            <person name="Cuomo C."/>
            <person name="de Hoog S."/>
            <person name="Gorbushina A."/>
            <person name="Stielow B."/>
            <person name="Teixiera M."/>
            <person name="Abouelleil A."/>
            <person name="Chapman S.B."/>
            <person name="Priest M."/>
            <person name="Young S.K."/>
            <person name="Wortman J."/>
            <person name="Nusbaum C."/>
            <person name="Birren B."/>
        </authorList>
    </citation>
    <scope>NUCLEOTIDE SEQUENCE [LARGE SCALE GENOMIC DNA]</scope>
    <source>
        <strain evidence="2 3">CBS 83496</strain>
    </source>
</reference>
<dbReference type="GeneID" id="27348607"/>
<dbReference type="InterPro" id="IPR036291">
    <property type="entry name" value="NAD(P)-bd_dom_sf"/>
</dbReference>
<dbReference type="VEuPathDB" id="FungiDB:PV07_09413"/>
<proteinExistence type="inferred from homology"/>
<evidence type="ECO:0000256" key="1">
    <source>
        <dbReference type="RuleBase" id="RU000363"/>
    </source>
</evidence>
<dbReference type="PRINTS" id="PR00081">
    <property type="entry name" value="GDHRDH"/>
</dbReference>
<dbReference type="STRING" id="569365.A0A0D2AMI4"/>
<accession>A0A0D2AMI4</accession>
<dbReference type="PANTHER" id="PTHR43976">
    <property type="entry name" value="SHORT CHAIN DEHYDROGENASE"/>
    <property type="match status" value="1"/>
</dbReference>
<gene>
    <name evidence="2" type="ORF">PV07_09413</name>
</gene>
<dbReference type="OrthoDB" id="1274115at2759"/>